<evidence type="ECO:0000313" key="1">
    <source>
        <dbReference type="EMBL" id="GAA3596320.1"/>
    </source>
</evidence>
<proteinExistence type="predicted"/>
<keyword evidence="2" id="KW-1185">Reference proteome</keyword>
<reference evidence="2" key="1">
    <citation type="journal article" date="2019" name="Int. J. Syst. Evol. Microbiol.">
        <title>The Global Catalogue of Microorganisms (GCM) 10K type strain sequencing project: providing services to taxonomists for standard genome sequencing and annotation.</title>
        <authorList>
            <consortium name="The Broad Institute Genomics Platform"/>
            <consortium name="The Broad Institute Genome Sequencing Center for Infectious Disease"/>
            <person name="Wu L."/>
            <person name="Ma J."/>
        </authorList>
    </citation>
    <scope>NUCLEOTIDE SEQUENCE [LARGE SCALE GENOMIC DNA]</scope>
    <source>
        <strain evidence="2">JCM 17656</strain>
    </source>
</reference>
<accession>A0ABP6Z3R1</accession>
<gene>
    <name evidence="1" type="ORF">GCM10022295_91600</name>
</gene>
<organism evidence="1 2">
    <name type="scientific">Streptomyces osmaniensis</name>
    <dbReference type="NCBI Taxonomy" id="593134"/>
    <lineage>
        <taxon>Bacteria</taxon>
        <taxon>Bacillati</taxon>
        <taxon>Actinomycetota</taxon>
        <taxon>Actinomycetes</taxon>
        <taxon>Kitasatosporales</taxon>
        <taxon>Streptomycetaceae</taxon>
        <taxon>Streptomyces</taxon>
    </lineage>
</organism>
<evidence type="ECO:0000313" key="2">
    <source>
        <dbReference type="Proteomes" id="UP001500707"/>
    </source>
</evidence>
<name>A0ABP6Z3R1_9ACTN</name>
<dbReference type="Proteomes" id="UP001500707">
    <property type="component" value="Unassembled WGS sequence"/>
</dbReference>
<dbReference type="EMBL" id="BAABCE010000041">
    <property type="protein sequence ID" value="GAA3596320.1"/>
    <property type="molecule type" value="Genomic_DNA"/>
</dbReference>
<protein>
    <recommendedName>
        <fullName evidence="3">Secreted protein</fullName>
    </recommendedName>
</protein>
<comment type="caution">
    <text evidence="1">The sequence shown here is derived from an EMBL/GenBank/DDBJ whole genome shotgun (WGS) entry which is preliminary data.</text>
</comment>
<sequence length="70" mass="7783">MTPGRLWWLAIASPEVFRASLSVLFCRQPLAGWVSLADSHAHRGQLKCPVTYLFPNPKHAVEVAAIRQAD</sequence>
<evidence type="ECO:0008006" key="3">
    <source>
        <dbReference type="Google" id="ProtNLM"/>
    </source>
</evidence>